<proteinExistence type="predicted"/>
<dbReference type="PANTHER" id="PTHR24171:SF8">
    <property type="entry name" value="BRCA1-ASSOCIATED RING DOMAIN PROTEIN 1"/>
    <property type="match status" value="1"/>
</dbReference>
<accession>A0A8I2ADC5</accession>
<dbReference type="EMBL" id="JAGKLY010000001">
    <property type="protein sequence ID" value="MBQ0266830.1"/>
    <property type="molecule type" value="Genomic_DNA"/>
</dbReference>
<dbReference type="RefSeq" id="WP_195697463.1">
    <property type="nucleotide sequence ID" value="NZ_JAGKLY010000001.1"/>
</dbReference>
<evidence type="ECO:0000256" key="2">
    <source>
        <dbReference type="ARBA" id="ARBA00023043"/>
    </source>
</evidence>
<dbReference type="AlphaFoldDB" id="A0A8I2ADC5"/>
<dbReference type="SUPFAM" id="SSF53474">
    <property type="entry name" value="alpha/beta-Hydrolases"/>
    <property type="match status" value="1"/>
</dbReference>
<dbReference type="Proteomes" id="UP000674270">
    <property type="component" value="Unassembled WGS sequence"/>
</dbReference>
<dbReference type="Pfam" id="PF26363">
    <property type="entry name" value="Phospholipase-like"/>
    <property type="match status" value="1"/>
</dbReference>
<dbReference type="PROSITE" id="PS50297">
    <property type="entry name" value="ANK_REP_REGION"/>
    <property type="match status" value="2"/>
</dbReference>
<evidence type="ECO:0000313" key="5">
    <source>
        <dbReference type="Proteomes" id="UP000674270"/>
    </source>
</evidence>
<comment type="caution">
    <text evidence="4">The sequence shown here is derived from an EMBL/GenBank/DDBJ whole genome shotgun (WGS) entry which is preliminary data.</text>
</comment>
<dbReference type="PANTHER" id="PTHR24171">
    <property type="entry name" value="ANKYRIN REPEAT DOMAIN-CONTAINING PROTEIN 39-RELATED"/>
    <property type="match status" value="1"/>
</dbReference>
<dbReference type="InterPro" id="IPR029058">
    <property type="entry name" value="AB_hydrolase_fold"/>
</dbReference>
<dbReference type="PROSITE" id="PS50088">
    <property type="entry name" value="ANK_REPEAT"/>
    <property type="match status" value="2"/>
</dbReference>
<feature type="repeat" description="ANK" evidence="3">
    <location>
        <begin position="414"/>
        <end position="446"/>
    </location>
</feature>
<organism evidence="4 5">
    <name type="scientific">Providencia huaxiensis</name>
    <dbReference type="NCBI Taxonomy" id="2027290"/>
    <lineage>
        <taxon>Bacteria</taxon>
        <taxon>Pseudomonadati</taxon>
        <taxon>Pseudomonadota</taxon>
        <taxon>Gammaproteobacteria</taxon>
        <taxon>Enterobacterales</taxon>
        <taxon>Morganellaceae</taxon>
        <taxon>Providencia</taxon>
    </lineage>
</organism>
<dbReference type="InterPro" id="IPR036770">
    <property type="entry name" value="Ankyrin_rpt-contain_sf"/>
</dbReference>
<dbReference type="SMART" id="SM00248">
    <property type="entry name" value="ANK"/>
    <property type="match status" value="2"/>
</dbReference>
<reference evidence="4" key="1">
    <citation type="submission" date="2021-03" db="EMBL/GenBank/DDBJ databases">
        <authorList>
            <person name="Stanton E."/>
        </authorList>
    </citation>
    <scope>NUCLEOTIDE SEQUENCE</scope>
    <source>
        <strain evidence="4">2020EL-00113</strain>
    </source>
</reference>
<keyword evidence="2 3" id="KW-0040">ANK repeat</keyword>
<evidence type="ECO:0000256" key="1">
    <source>
        <dbReference type="ARBA" id="ARBA00022737"/>
    </source>
</evidence>
<dbReference type="Pfam" id="PF12796">
    <property type="entry name" value="Ank_2"/>
    <property type="match status" value="1"/>
</dbReference>
<protein>
    <submittedName>
        <fullName evidence="4">Ankyrin repeat domain-containing protein</fullName>
    </submittedName>
</protein>
<evidence type="ECO:0000256" key="3">
    <source>
        <dbReference type="PROSITE-ProRule" id="PRU00023"/>
    </source>
</evidence>
<dbReference type="Gene3D" id="1.25.40.20">
    <property type="entry name" value="Ankyrin repeat-containing domain"/>
    <property type="match status" value="1"/>
</dbReference>
<dbReference type="Gene3D" id="3.40.50.1820">
    <property type="entry name" value="alpha/beta hydrolase"/>
    <property type="match status" value="1"/>
</dbReference>
<dbReference type="SUPFAM" id="SSF48403">
    <property type="entry name" value="Ankyrin repeat"/>
    <property type="match status" value="1"/>
</dbReference>
<name>A0A8I2ADC5_9GAMM</name>
<keyword evidence="1" id="KW-0677">Repeat</keyword>
<dbReference type="InterPro" id="IPR002110">
    <property type="entry name" value="Ankyrin_rpt"/>
</dbReference>
<feature type="repeat" description="ANK" evidence="3">
    <location>
        <begin position="381"/>
        <end position="413"/>
    </location>
</feature>
<dbReference type="GO" id="GO:0085020">
    <property type="term" value="P:protein K6-linked ubiquitination"/>
    <property type="evidence" value="ECO:0007669"/>
    <property type="project" value="TreeGrafter"/>
</dbReference>
<sequence>MLLSTQQTLSKKDEYVFVRENLNIYLRQEHQEIKPCITEQWPKNILREDFLGGHAQQNDYILALLSQGAYHKDWRNIQGVERLNNKEIYDLGINAELLNDDQTGFQANICRFNELYILCFAGTNDIIDFYSNIRQGLGFYEFQYYQAVNLMNILFNAVNGNTICTGHSLGGGLASIAALASQSPCIAFSPAGLAKNTINNIGIDYHIAEKMAQEGLIRYYTVQYDWLDRLQNSLPIPSALGNCIKMAYSEHSSWKDWLPTRLLTRSFIAHSMLKIIRVMCKYKPWNNWNAITGEYNKVKEIPLETFPIKEEKQEMSWQECCESAIRKGNITEFSALLSLGHKPCDINFLAQHSVRTANGQFMKILIESRYGQTIKMFQSREQKSILHLAAQNGCFVQSQLLLKNGLAVNIRDNFGNTPLHDALNSHALDVAALLLENGADWRIKNNKGLDCKDILGNHIIKYDLLTPEGKQMRDKAFQMMS</sequence>
<evidence type="ECO:0000313" key="4">
    <source>
        <dbReference type="EMBL" id="MBQ0266830.1"/>
    </source>
</evidence>
<dbReference type="GO" id="GO:0004842">
    <property type="term" value="F:ubiquitin-protein transferase activity"/>
    <property type="evidence" value="ECO:0007669"/>
    <property type="project" value="TreeGrafter"/>
</dbReference>
<gene>
    <name evidence="4" type="ORF">J7T18_00765</name>
</gene>